<dbReference type="EMBL" id="LHZF01000162">
    <property type="protein sequence ID" value="KXV15954.1"/>
    <property type="molecule type" value="Genomic_DNA"/>
</dbReference>
<sequence length="78" mass="8637">MQHGAAGWHVARQSGNLAADKSFKGASNSPKADHVPPLRQWQVHSGVRGFLVDNGLHFVNMVTNLSLYKGLSRFFFFP</sequence>
<accession>A0A149RPF3</accession>
<organism evidence="1 2">
    <name type="scientific">Acetobacter malorum</name>
    <dbReference type="NCBI Taxonomy" id="178901"/>
    <lineage>
        <taxon>Bacteria</taxon>
        <taxon>Pseudomonadati</taxon>
        <taxon>Pseudomonadota</taxon>
        <taxon>Alphaproteobacteria</taxon>
        <taxon>Acetobacterales</taxon>
        <taxon>Acetobacteraceae</taxon>
        <taxon>Acetobacter</taxon>
    </lineage>
</organism>
<dbReference type="Proteomes" id="UP000075526">
    <property type="component" value="Unassembled WGS sequence"/>
</dbReference>
<gene>
    <name evidence="1" type="ORF">AD933_07785</name>
</gene>
<comment type="caution">
    <text evidence="1">The sequence shown here is derived from an EMBL/GenBank/DDBJ whole genome shotgun (WGS) entry which is preliminary data.</text>
</comment>
<proteinExistence type="predicted"/>
<reference evidence="1 2" key="1">
    <citation type="submission" date="2015-06" db="EMBL/GenBank/DDBJ databases">
        <title>Improved classification and identification of acetic acid bacteria using matrix-assisted laser desorption/ionization time-of-flight mass spectrometry; Gluconobacter nephelii and Gluconobacter uchimurae are later heterotypic synonyms of Gluconobacter japonicus and Gluconobacter oxydans, respectively.</title>
        <authorList>
            <person name="Li L."/>
            <person name="Cleenwerck I."/>
            <person name="De Vuyst L."/>
            <person name="Vandamme P."/>
        </authorList>
    </citation>
    <scope>NUCLEOTIDE SEQUENCE [LARGE SCALE GENOMIC DNA]</scope>
    <source>
        <strain evidence="1 2">LMG 1552</strain>
    </source>
</reference>
<dbReference type="PATRIC" id="fig|178901.13.peg.3097"/>
<protein>
    <submittedName>
        <fullName evidence="1">Uncharacterized protein</fullName>
    </submittedName>
</protein>
<evidence type="ECO:0000313" key="1">
    <source>
        <dbReference type="EMBL" id="KXV15954.1"/>
    </source>
</evidence>
<evidence type="ECO:0000313" key="2">
    <source>
        <dbReference type="Proteomes" id="UP000075526"/>
    </source>
</evidence>
<dbReference type="AlphaFoldDB" id="A0A149RPF3"/>
<name>A0A149RPF3_9PROT</name>